<keyword evidence="1" id="KW-0732">Signal</keyword>
<dbReference type="PANTHER" id="PTHR38123">
    <property type="entry name" value="CELL WALL SERINE-THREONINE-RICH GALACTOMANNOPROTEIN MP1 (AFU_ORTHOLOGUE AFUA_4G03240)"/>
    <property type="match status" value="1"/>
</dbReference>
<gene>
    <name evidence="2" type="ORF">BT63DRAFT_437439</name>
</gene>
<dbReference type="PANTHER" id="PTHR38123:SF6">
    <property type="entry name" value="CELL WALL SERINE-THREONINE-RICH GALACTOMANNOPROTEIN MP1 (AFU_ORTHOLOGUE AFUA_4G03240)"/>
    <property type="match status" value="1"/>
</dbReference>
<dbReference type="InterPro" id="IPR021054">
    <property type="entry name" value="Cell_wall_mannoprotein_1"/>
</dbReference>
<evidence type="ECO:0008006" key="4">
    <source>
        <dbReference type="Google" id="ProtNLM"/>
    </source>
</evidence>
<evidence type="ECO:0000256" key="1">
    <source>
        <dbReference type="SAM" id="SignalP"/>
    </source>
</evidence>
<feature type="signal peptide" evidence="1">
    <location>
        <begin position="1"/>
        <end position="17"/>
    </location>
</feature>
<evidence type="ECO:0000313" key="3">
    <source>
        <dbReference type="Proteomes" id="UP000799302"/>
    </source>
</evidence>
<sequence>MQLKNLLVFTLAAGTYAQGAAIITGEMTSIGAALDTLDTAITGLTDANAATAAKDLVSKSEAVAKAITAATGKIGSAAEVPLTDAISISTAANTLTSKTDKTITDLIEKKAIIAKVNEVATVKTQLNNQKTAADALAKAIVSKLPAAAKSIGESQAGKISASIAKGVAAFN</sequence>
<dbReference type="AlphaFoldDB" id="A0A6A6UNI5"/>
<dbReference type="EMBL" id="MU004231">
    <property type="protein sequence ID" value="KAF2673839.1"/>
    <property type="molecule type" value="Genomic_DNA"/>
</dbReference>
<protein>
    <recommendedName>
        <fullName evidence="4">Hydrophobic surface binding protein A</fullName>
    </recommendedName>
</protein>
<accession>A0A6A6UNI5</accession>
<dbReference type="Pfam" id="PF12296">
    <property type="entry name" value="HsbA"/>
    <property type="match status" value="1"/>
</dbReference>
<dbReference type="Gene3D" id="1.20.1280.140">
    <property type="match status" value="1"/>
</dbReference>
<proteinExistence type="predicted"/>
<name>A0A6A6UNI5_9PEZI</name>
<feature type="chain" id="PRO_5025352010" description="Hydrophobic surface binding protein A" evidence="1">
    <location>
        <begin position="18"/>
        <end position="171"/>
    </location>
</feature>
<dbReference type="GO" id="GO:0005576">
    <property type="term" value="C:extracellular region"/>
    <property type="evidence" value="ECO:0007669"/>
    <property type="project" value="TreeGrafter"/>
</dbReference>
<dbReference type="Proteomes" id="UP000799302">
    <property type="component" value="Unassembled WGS sequence"/>
</dbReference>
<keyword evidence="3" id="KW-1185">Reference proteome</keyword>
<dbReference type="OrthoDB" id="2422134at2759"/>
<reference evidence="2" key="1">
    <citation type="journal article" date="2020" name="Stud. Mycol.">
        <title>101 Dothideomycetes genomes: a test case for predicting lifestyles and emergence of pathogens.</title>
        <authorList>
            <person name="Haridas S."/>
            <person name="Albert R."/>
            <person name="Binder M."/>
            <person name="Bloem J."/>
            <person name="Labutti K."/>
            <person name="Salamov A."/>
            <person name="Andreopoulos B."/>
            <person name="Baker S."/>
            <person name="Barry K."/>
            <person name="Bills G."/>
            <person name="Bluhm B."/>
            <person name="Cannon C."/>
            <person name="Castanera R."/>
            <person name="Culley D."/>
            <person name="Daum C."/>
            <person name="Ezra D."/>
            <person name="Gonzalez J."/>
            <person name="Henrissat B."/>
            <person name="Kuo A."/>
            <person name="Liang C."/>
            <person name="Lipzen A."/>
            <person name="Lutzoni F."/>
            <person name="Magnuson J."/>
            <person name="Mondo S."/>
            <person name="Nolan M."/>
            <person name="Ohm R."/>
            <person name="Pangilinan J."/>
            <person name="Park H.-J."/>
            <person name="Ramirez L."/>
            <person name="Alfaro M."/>
            <person name="Sun H."/>
            <person name="Tritt A."/>
            <person name="Yoshinaga Y."/>
            <person name="Zwiers L.-H."/>
            <person name="Turgeon B."/>
            <person name="Goodwin S."/>
            <person name="Spatafora J."/>
            <person name="Crous P."/>
            <person name="Grigoriev I."/>
        </authorList>
    </citation>
    <scope>NUCLEOTIDE SEQUENCE</scope>
    <source>
        <strain evidence="2">CBS 115976</strain>
    </source>
</reference>
<organism evidence="2 3">
    <name type="scientific">Microthyrium microscopicum</name>
    <dbReference type="NCBI Taxonomy" id="703497"/>
    <lineage>
        <taxon>Eukaryota</taxon>
        <taxon>Fungi</taxon>
        <taxon>Dikarya</taxon>
        <taxon>Ascomycota</taxon>
        <taxon>Pezizomycotina</taxon>
        <taxon>Dothideomycetes</taxon>
        <taxon>Dothideomycetes incertae sedis</taxon>
        <taxon>Microthyriales</taxon>
        <taxon>Microthyriaceae</taxon>
        <taxon>Microthyrium</taxon>
    </lineage>
</organism>
<evidence type="ECO:0000313" key="2">
    <source>
        <dbReference type="EMBL" id="KAF2673839.1"/>
    </source>
</evidence>